<sequence>MVGCILLSTEKTPQIKLVTKYKSCTVDSKTLTNNSALN</sequence>
<dbReference type="EMBL" id="GGEC01081636">
    <property type="protein sequence ID" value="MBX62120.1"/>
    <property type="molecule type" value="Transcribed_RNA"/>
</dbReference>
<reference evidence="1" key="1">
    <citation type="submission" date="2018-02" db="EMBL/GenBank/DDBJ databases">
        <title>Rhizophora mucronata_Transcriptome.</title>
        <authorList>
            <person name="Meera S.P."/>
            <person name="Sreeshan A."/>
            <person name="Augustine A."/>
        </authorList>
    </citation>
    <scope>NUCLEOTIDE SEQUENCE</scope>
    <source>
        <tissue evidence="1">Leaf</tissue>
    </source>
</reference>
<dbReference type="AlphaFoldDB" id="A0A2P2Q589"/>
<evidence type="ECO:0000313" key="1">
    <source>
        <dbReference type="EMBL" id="MBX62120.1"/>
    </source>
</evidence>
<protein>
    <submittedName>
        <fullName evidence="1">Uncharacterized protein</fullName>
    </submittedName>
</protein>
<proteinExistence type="predicted"/>
<accession>A0A2P2Q589</accession>
<name>A0A2P2Q589_RHIMU</name>
<organism evidence="1">
    <name type="scientific">Rhizophora mucronata</name>
    <name type="common">Asiatic mangrove</name>
    <dbReference type="NCBI Taxonomy" id="61149"/>
    <lineage>
        <taxon>Eukaryota</taxon>
        <taxon>Viridiplantae</taxon>
        <taxon>Streptophyta</taxon>
        <taxon>Embryophyta</taxon>
        <taxon>Tracheophyta</taxon>
        <taxon>Spermatophyta</taxon>
        <taxon>Magnoliopsida</taxon>
        <taxon>eudicotyledons</taxon>
        <taxon>Gunneridae</taxon>
        <taxon>Pentapetalae</taxon>
        <taxon>rosids</taxon>
        <taxon>fabids</taxon>
        <taxon>Malpighiales</taxon>
        <taxon>Rhizophoraceae</taxon>
        <taxon>Rhizophora</taxon>
    </lineage>
</organism>